<dbReference type="InterPro" id="IPR013096">
    <property type="entry name" value="Cupin_2"/>
</dbReference>
<feature type="domain" description="Cupin type-2" evidence="1">
    <location>
        <begin position="51"/>
        <end position="89"/>
    </location>
</feature>
<dbReference type="Pfam" id="PF07883">
    <property type="entry name" value="Cupin_2"/>
    <property type="match status" value="1"/>
</dbReference>
<accession>A0A3B0MMI5</accession>
<dbReference type="EMBL" id="UIHC01000017">
    <property type="protein sequence ID" value="SUZ32247.1"/>
    <property type="molecule type" value="Genomic_DNA"/>
</dbReference>
<name>A0A3B0MMI5_9RHOB</name>
<gene>
    <name evidence="2" type="ORF">ROE7235_02002</name>
</gene>
<dbReference type="InterPro" id="IPR014710">
    <property type="entry name" value="RmlC-like_jellyroll"/>
</dbReference>
<evidence type="ECO:0000259" key="1">
    <source>
        <dbReference type="Pfam" id="PF07883"/>
    </source>
</evidence>
<organism evidence="2 3">
    <name type="scientific">Roseinatronobacter ekhonensis</name>
    <dbReference type="NCBI Taxonomy" id="254356"/>
    <lineage>
        <taxon>Bacteria</taxon>
        <taxon>Pseudomonadati</taxon>
        <taxon>Pseudomonadota</taxon>
        <taxon>Alphaproteobacteria</taxon>
        <taxon>Rhodobacterales</taxon>
        <taxon>Paracoccaceae</taxon>
        <taxon>Roseinatronobacter</taxon>
    </lineage>
</organism>
<reference evidence="3" key="1">
    <citation type="submission" date="2018-08" db="EMBL/GenBank/DDBJ databases">
        <authorList>
            <person name="Rodrigo-Torres L."/>
            <person name="Arahal R. D."/>
            <person name="Lucena T."/>
        </authorList>
    </citation>
    <scope>NUCLEOTIDE SEQUENCE [LARGE SCALE GENOMIC DNA]</scope>
    <source>
        <strain evidence="3">CECT 7235</strain>
    </source>
</reference>
<dbReference type="SUPFAM" id="SSF51182">
    <property type="entry name" value="RmlC-like cupins"/>
    <property type="match status" value="1"/>
</dbReference>
<dbReference type="OrthoDB" id="882143at2"/>
<proteinExistence type="predicted"/>
<protein>
    <recommendedName>
        <fullName evidence="1">Cupin type-2 domain-containing protein</fullName>
    </recommendedName>
</protein>
<dbReference type="AlphaFoldDB" id="A0A3B0MMI5"/>
<dbReference type="RefSeq" id="WP_121095143.1">
    <property type="nucleotide sequence ID" value="NZ_UIHC01000017.1"/>
</dbReference>
<dbReference type="InterPro" id="IPR011051">
    <property type="entry name" value="RmlC_Cupin_sf"/>
</dbReference>
<evidence type="ECO:0000313" key="3">
    <source>
        <dbReference type="Proteomes" id="UP000272908"/>
    </source>
</evidence>
<keyword evidence="3" id="KW-1185">Reference proteome</keyword>
<sequence length="115" mass="12193">MSDAVELPAFITALPGLDIPFPTDVVRANAVASAEGLVVFFTFLQDMDLPAHAHGAQWGTVIAGQIEVTIGEETAIRRPGDSYTIPAGVLPSARIAAGTRVIDVFEEADRYAVVR</sequence>
<evidence type="ECO:0000313" key="2">
    <source>
        <dbReference type="EMBL" id="SUZ32247.1"/>
    </source>
</evidence>
<dbReference type="Proteomes" id="UP000272908">
    <property type="component" value="Unassembled WGS sequence"/>
</dbReference>
<dbReference type="Gene3D" id="2.60.120.10">
    <property type="entry name" value="Jelly Rolls"/>
    <property type="match status" value="1"/>
</dbReference>